<evidence type="ECO:0000313" key="4">
    <source>
        <dbReference type="Proteomes" id="UP000075243"/>
    </source>
</evidence>
<dbReference type="EMBL" id="KQ483490">
    <property type="protein sequence ID" value="KYP48810.1"/>
    <property type="molecule type" value="Genomic_DNA"/>
</dbReference>
<dbReference type="EMBL" id="KQ483490">
    <property type="protein sequence ID" value="KYP48808.1"/>
    <property type="molecule type" value="Genomic_DNA"/>
</dbReference>
<sequence>MDQKFIGNSLSVMDTKRMLKCGSHHHHSHSDNCFRFITNIPPFNTSNLVNSNFPLSLTFLSLDTNDIIPMVVDLNKSKKQKRFTGIPHARHLRSLSVDSNFFYNFGFTNGENERIIGKSGSEQRVEHQRHNSVDRPSTKLFKVDSGMEMMDYKRKDLTLDKLPKLALVDPKQARSNRKSTIRSKSRNIRYATMLKRKILYTTMLKRKIRHATKLKRKMQSLRNLRNYPLFPNYHA</sequence>
<dbReference type="STRING" id="3821.A0A151S1Y5"/>
<dbReference type="Proteomes" id="UP000075243">
    <property type="component" value="Unassembled WGS sequence"/>
</dbReference>
<reference evidence="3 4" key="1">
    <citation type="journal article" date="2012" name="Nat. Biotechnol.">
        <title>Draft genome sequence of pigeonpea (Cajanus cajan), an orphan legume crop of resource-poor farmers.</title>
        <authorList>
            <person name="Varshney R.K."/>
            <person name="Chen W."/>
            <person name="Li Y."/>
            <person name="Bharti A.K."/>
            <person name="Saxena R.K."/>
            <person name="Schlueter J.A."/>
            <person name="Donoghue M.T."/>
            <person name="Azam S."/>
            <person name="Fan G."/>
            <person name="Whaley A.M."/>
            <person name="Farmer A.D."/>
            <person name="Sheridan J."/>
            <person name="Iwata A."/>
            <person name="Tuteja R."/>
            <person name="Penmetsa R.V."/>
            <person name="Wu W."/>
            <person name="Upadhyaya H.D."/>
            <person name="Yang S.P."/>
            <person name="Shah T."/>
            <person name="Saxena K.B."/>
            <person name="Michael T."/>
            <person name="McCombie W.R."/>
            <person name="Yang B."/>
            <person name="Zhang G."/>
            <person name="Yang H."/>
            <person name="Wang J."/>
            <person name="Spillane C."/>
            <person name="Cook D.R."/>
            <person name="May G.D."/>
            <person name="Xu X."/>
            <person name="Jackson S.A."/>
        </authorList>
    </citation>
    <scope>NUCLEOTIDE SEQUENCE [LARGE SCALE GENOMIC DNA]</scope>
    <source>
        <strain evidence="4">cv. Asha</strain>
    </source>
</reference>
<dbReference type="GO" id="GO:0003700">
    <property type="term" value="F:DNA-binding transcription factor activity"/>
    <property type="evidence" value="ECO:0007669"/>
    <property type="project" value="TreeGrafter"/>
</dbReference>
<dbReference type="Gramene" id="C.cajan_28732.t">
    <property type="protein sequence ID" value="C.cajan_28732.t"/>
    <property type="gene ID" value="C.cajan_28732"/>
</dbReference>
<organism evidence="3 4">
    <name type="scientific">Cajanus cajan</name>
    <name type="common">Pigeon pea</name>
    <name type="synonym">Cajanus indicus</name>
    <dbReference type="NCBI Taxonomy" id="3821"/>
    <lineage>
        <taxon>Eukaryota</taxon>
        <taxon>Viridiplantae</taxon>
        <taxon>Streptophyta</taxon>
        <taxon>Embryophyta</taxon>
        <taxon>Tracheophyta</taxon>
        <taxon>Spermatophyta</taxon>
        <taxon>Magnoliopsida</taxon>
        <taxon>eudicotyledons</taxon>
        <taxon>Gunneridae</taxon>
        <taxon>Pentapetalae</taxon>
        <taxon>rosids</taxon>
        <taxon>fabids</taxon>
        <taxon>Fabales</taxon>
        <taxon>Fabaceae</taxon>
        <taxon>Papilionoideae</taxon>
        <taxon>50 kb inversion clade</taxon>
        <taxon>NPAAA clade</taxon>
        <taxon>indigoferoid/millettioid clade</taxon>
        <taxon>Phaseoleae</taxon>
        <taxon>Cajanus</taxon>
    </lineage>
</organism>
<name>A0A151S1Y5_CAJCA</name>
<proteinExistence type="predicted"/>
<evidence type="ECO:0000313" key="1">
    <source>
        <dbReference type="EMBL" id="KYP48806.1"/>
    </source>
</evidence>
<dbReference type="Gramene" id="C.cajan_28730.t">
    <property type="protein sequence ID" value="C.cajan_28730.t"/>
    <property type="gene ID" value="C.cajan_28730"/>
</dbReference>
<dbReference type="AlphaFoldDB" id="A0A151S1Y5"/>
<dbReference type="PANTHER" id="PTHR13690:SF86">
    <property type="entry name" value="TRANSCRIPTION FACTOR VIP1"/>
    <property type="match status" value="1"/>
</dbReference>
<dbReference type="PANTHER" id="PTHR13690">
    <property type="entry name" value="TRANSCRIPTION FACTOR POSF21-RELATED"/>
    <property type="match status" value="1"/>
</dbReference>
<gene>
    <name evidence="1" type="ORF">KK1_029445</name>
    <name evidence="2" type="ORF">KK1_029447</name>
    <name evidence="3" type="ORF">KK1_029449</name>
</gene>
<evidence type="ECO:0000313" key="2">
    <source>
        <dbReference type="EMBL" id="KYP48808.1"/>
    </source>
</evidence>
<keyword evidence="4" id="KW-1185">Reference proteome</keyword>
<protein>
    <submittedName>
        <fullName evidence="3">Uncharacterized protein</fullName>
    </submittedName>
</protein>
<evidence type="ECO:0000313" key="3">
    <source>
        <dbReference type="EMBL" id="KYP48810.1"/>
    </source>
</evidence>
<dbReference type="Gramene" id="C.cajan_28734.t">
    <property type="protein sequence ID" value="C.cajan_28734.t"/>
    <property type="gene ID" value="C.cajan_28734"/>
</dbReference>
<accession>A0A151S1Y5</accession>
<dbReference type="EMBL" id="KQ483490">
    <property type="protein sequence ID" value="KYP48806.1"/>
    <property type="molecule type" value="Genomic_DNA"/>
</dbReference>
<dbReference type="GO" id="GO:0005634">
    <property type="term" value="C:nucleus"/>
    <property type="evidence" value="ECO:0007669"/>
    <property type="project" value="TreeGrafter"/>
</dbReference>